<organism evidence="7 8">
    <name type="scientific">[Candida] railenensis</name>
    <dbReference type="NCBI Taxonomy" id="45579"/>
    <lineage>
        <taxon>Eukaryota</taxon>
        <taxon>Fungi</taxon>
        <taxon>Dikarya</taxon>
        <taxon>Ascomycota</taxon>
        <taxon>Saccharomycotina</taxon>
        <taxon>Pichiomycetes</taxon>
        <taxon>Debaryomycetaceae</taxon>
        <taxon>Kurtzmaniella</taxon>
    </lineage>
</organism>
<evidence type="ECO:0000256" key="6">
    <source>
        <dbReference type="RuleBase" id="RU363007"/>
    </source>
</evidence>
<comment type="function">
    <text evidence="5 6">Essential for respiratory growth and required for maintenance of mtDNA. Required for cell survival in the absence of prohibitins.</text>
</comment>
<comment type="similarity">
    <text evidence="2 6">Belongs to the GEP5 family.</text>
</comment>
<evidence type="ECO:0000256" key="1">
    <source>
        <dbReference type="ARBA" id="ARBA00004173"/>
    </source>
</evidence>
<evidence type="ECO:0000256" key="5">
    <source>
        <dbReference type="ARBA" id="ARBA00025061"/>
    </source>
</evidence>
<reference evidence="7" key="1">
    <citation type="submission" date="2022-03" db="EMBL/GenBank/DDBJ databases">
        <authorList>
            <person name="Legras J.-L."/>
            <person name="Devillers H."/>
            <person name="Grondin C."/>
        </authorList>
    </citation>
    <scope>NUCLEOTIDE SEQUENCE</scope>
    <source>
        <strain evidence="7">CLIB 1423</strain>
    </source>
</reference>
<name>A0A9P0QVI1_9ASCO</name>
<comment type="caution">
    <text evidence="7">The sequence shown here is derived from an EMBL/GenBank/DDBJ whole genome shotgun (WGS) entry which is preliminary data.</text>
</comment>
<evidence type="ECO:0000313" key="7">
    <source>
        <dbReference type="EMBL" id="CAH2355338.1"/>
    </source>
</evidence>
<sequence length="344" mass="40911">MSNYISQYRNLLRRIRKLPFDAKTIRHARAKLKALADQSSRRYQSKSTKQYIAAFDSLLVDEKYDHIPRILDIIYKKLEPSPIWVKNYNKMKFGDIISRIPQHHLMEELTSDEKTLKEYHETLAKKYKTEVPWPESSLREIDEVGTQIFTPITKFSTLPSKDKSALFDSTMQKFIENYDFVYRNQLQLTHLKLQPLEILYPITQYGQPLPLNRIKKLQREYLAKTTNIIFETIPPIKKEYIFNLYDFVASENSEVNPFFFTALQRKRDKTKGTQSPLRKKYESQRNTLPSQNSIKKIVREYILGQYYWDSNSEKYKLSPMREFYETNHAKIEGIEYPKGSNLKS</sequence>
<dbReference type="GO" id="GO:0005739">
    <property type="term" value="C:mitochondrion"/>
    <property type="evidence" value="ECO:0007669"/>
    <property type="project" value="UniProtKB-SubCell"/>
</dbReference>
<keyword evidence="8" id="KW-1185">Reference proteome</keyword>
<dbReference type="OrthoDB" id="4018833at2759"/>
<dbReference type="EMBL" id="CAKXYY010000024">
    <property type="protein sequence ID" value="CAH2355338.1"/>
    <property type="molecule type" value="Genomic_DNA"/>
</dbReference>
<dbReference type="Proteomes" id="UP000837801">
    <property type="component" value="Unassembled WGS sequence"/>
</dbReference>
<proteinExistence type="inferred from homology"/>
<comment type="subcellular location">
    <subcellularLocation>
        <location evidence="1 6">Mitochondrion</location>
    </subcellularLocation>
</comment>
<evidence type="ECO:0000256" key="4">
    <source>
        <dbReference type="ARBA" id="ARBA00023128"/>
    </source>
</evidence>
<accession>A0A9P0QVI1</accession>
<keyword evidence="4 6" id="KW-0496">Mitochondrion</keyword>
<evidence type="ECO:0000256" key="2">
    <source>
        <dbReference type="ARBA" id="ARBA00008036"/>
    </source>
</evidence>
<evidence type="ECO:0000313" key="8">
    <source>
        <dbReference type="Proteomes" id="UP000837801"/>
    </source>
</evidence>
<protein>
    <recommendedName>
        <fullName evidence="3 6">Genetic interactor of prohibitin 5, mitochondrial</fullName>
    </recommendedName>
</protein>
<evidence type="ECO:0000256" key="3">
    <source>
        <dbReference type="ARBA" id="ARBA00018341"/>
    </source>
</evidence>
<gene>
    <name evidence="7" type="ORF">CLIB1423_24S01420</name>
</gene>
<dbReference type="Pfam" id="PF17053">
    <property type="entry name" value="GEP5"/>
    <property type="match status" value="1"/>
</dbReference>
<dbReference type="AlphaFoldDB" id="A0A9P0QVI1"/>
<dbReference type="InterPro" id="IPR031455">
    <property type="entry name" value="Gep5"/>
</dbReference>